<dbReference type="STRING" id="857340.A0A086TAY8"/>
<dbReference type="PANTHER" id="PTHR45348">
    <property type="entry name" value="HYPOTHETICAL OXIDOREDUCTASE (EUROFUNG)"/>
    <property type="match status" value="1"/>
</dbReference>
<dbReference type="SUPFAM" id="SSF50129">
    <property type="entry name" value="GroES-like"/>
    <property type="match status" value="1"/>
</dbReference>
<organism evidence="4 5">
    <name type="scientific">Hapsidospora chrysogenum (strain ATCC 11550 / CBS 779.69 / DSM 880 / IAM 14645 / JCM 23072 / IMI 49137)</name>
    <name type="common">Acremonium chrysogenum</name>
    <dbReference type="NCBI Taxonomy" id="857340"/>
    <lineage>
        <taxon>Eukaryota</taxon>
        <taxon>Fungi</taxon>
        <taxon>Dikarya</taxon>
        <taxon>Ascomycota</taxon>
        <taxon>Pezizomycotina</taxon>
        <taxon>Sordariomycetes</taxon>
        <taxon>Hypocreomycetidae</taxon>
        <taxon>Hypocreales</taxon>
        <taxon>Bionectriaceae</taxon>
        <taxon>Hapsidospora</taxon>
    </lineage>
</organism>
<reference evidence="5" key="1">
    <citation type="journal article" date="2014" name="Genome Announc.">
        <title>Genome sequence and annotation of Acremonium chrysogenum, producer of the beta-lactam antibiotic cephalosporin C.</title>
        <authorList>
            <person name="Terfehr D."/>
            <person name="Dahlmann T.A."/>
            <person name="Specht T."/>
            <person name="Zadra I."/>
            <person name="Kuernsteiner H."/>
            <person name="Kueck U."/>
        </authorList>
    </citation>
    <scope>NUCLEOTIDE SEQUENCE [LARGE SCALE GENOMIC DNA]</scope>
    <source>
        <strain evidence="5">ATCC 11550 / CBS 779.69 / DSM 880 / IAM 14645 / JCM 23072 / IMI 49137</strain>
    </source>
</reference>
<dbReference type="InterPro" id="IPR011032">
    <property type="entry name" value="GroES-like_sf"/>
</dbReference>
<dbReference type="GO" id="GO:0016651">
    <property type="term" value="F:oxidoreductase activity, acting on NAD(P)H"/>
    <property type="evidence" value="ECO:0007669"/>
    <property type="project" value="InterPro"/>
</dbReference>
<evidence type="ECO:0000256" key="2">
    <source>
        <dbReference type="ARBA" id="ARBA00023002"/>
    </source>
</evidence>
<dbReference type="InterPro" id="IPR013154">
    <property type="entry name" value="ADH-like_N"/>
</dbReference>
<dbReference type="PANTHER" id="PTHR45348:SF2">
    <property type="entry name" value="ZINC-TYPE ALCOHOL DEHYDROGENASE-LIKE PROTEIN C2E1P3.01"/>
    <property type="match status" value="1"/>
</dbReference>
<proteinExistence type="inferred from homology"/>
<dbReference type="AlphaFoldDB" id="A0A086TAY8"/>
<accession>A0A086TAY8</accession>
<protein>
    <submittedName>
        <fullName evidence="4">Zinc-type alcohol dehydrogenase-like protein-like protein</fullName>
    </submittedName>
</protein>
<dbReference type="InterPro" id="IPR047122">
    <property type="entry name" value="Trans-enoyl_RdTase-like"/>
</dbReference>
<keyword evidence="2" id="KW-0560">Oxidoreductase</keyword>
<gene>
    <name evidence="4" type="ORF">ACRE_026320</name>
</gene>
<name>A0A086TAY8_HAPC1</name>
<dbReference type="EMBL" id="JPKY01000018">
    <property type="protein sequence ID" value="KFH46520.1"/>
    <property type="molecule type" value="Genomic_DNA"/>
</dbReference>
<dbReference type="OrthoDB" id="10257049at2759"/>
<comment type="caution">
    <text evidence="4">The sequence shown here is derived from an EMBL/GenBank/DDBJ whole genome shotgun (WGS) entry which is preliminary data.</text>
</comment>
<sequence length="347" mass="37324">MTTQHGLIIEKPGAPFKVVDSLERPTPGSKQALVKSLFVAINPVEEYMSKTGAITTEMPAVLGSDFCGLVVQDGPGCNKLQTGDYVFGLCRLGRNQFSPFQETFLVDEDLVFRKDGRIEPEAAAGVGLGVLTSALGIVVGGKKPLPHHGMKIAEHDEWIVVLGGSGTVGHYAVQIARLCGYKVAASCSPRKSESVLQRGANATFNNRSPVTDQAAEIKAITDGHFSLIFDTSALCHGVAREAFKHSTAAEKYFSTTDTVTEFQTGSDVNEYRVITSLLGREDVRSRHVTAEVAKMVPLLEAHIADGTITPVEYELHAGVGWEILAKAIAQYEAGKVEKKLVVRVQEG</sequence>
<dbReference type="SMART" id="SM00829">
    <property type="entry name" value="PKS_ER"/>
    <property type="match status" value="1"/>
</dbReference>
<dbReference type="Pfam" id="PF08240">
    <property type="entry name" value="ADH_N"/>
    <property type="match status" value="1"/>
</dbReference>
<dbReference type="Gene3D" id="3.40.50.720">
    <property type="entry name" value="NAD(P)-binding Rossmann-like Domain"/>
    <property type="match status" value="1"/>
</dbReference>
<dbReference type="InterPro" id="IPR036291">
    <property type="entry name" value="NAD(P)-bd_dom_sf"/>
</dbReference>
<feature type="domain" description="Enoyl reductase (ER)" evidence="3">
    <location>
        <begin position="17"/>
        <end position="342"/>
    </location>
</feature>
<dbReference type="HOGENOM" id="CLU_026673_16_5_1"/>
<keyword evidence="5" id="KW-1185">Reference proteome</keyword>
<evidence type="ECO:0000256" key="1">
    <source>
        <dbReference type="ARBA" id="ARBA00008072"/>
    </source>
</evidence>
<dbReference type="CDD" id="cd08249">
    <property type="entry name" value="enoyl_reductase_like"/>
    <property type="match status" value="1"/>
</dbReference>
<dbReference type="Proteomes" id="UP000029964">
    <property type="component" value="Unassembled WGS sequence"/>
</dbReference>
<dbReference type="InterPro" id="IPR020843">
    <property type="entry name" value="ER"/>
</dbReference>
<dbReference type="SUPFAM" id="SSF51735">
    <property type="entry name" value="NAD(P)-binding Rossmann-fold domains"/>
    <property type="match status" value="1"/>
</dbReference>
<evidence type="ECO:0000313" key="4">
    <source>
        <dbReference type="EMBL" id="KFH46520.1"/>
    </source>
</evidence>
<dbReference type="Gene3D" id="3.90.180.10">
    <property type="entry name" value="Medium-chain alcohol dehydrogenases, catalytic domain"/>
    <property type="match status" value="1"/>
</dbReference>
<evidence type="ECO:0000259" key="3">
    <source>
        <dbReference type="SMART" id="SM00829"/>
    </source>
</evidence>
<comment type="similarity">
    <text evidence="1">Belongs to the zinc-containing alcohol dehydrogenase family.</text>
</comment>
<evidence type="ECO:0000313" key="5">
    <source>
        <dbReference type="Proteomes" id="UP000029964"/>
    </source>
</evidence>